<comment type="pathway">
    <text evidence="2">Amino-acid biosynthesis; L-lysine biosynthesis via DAP pathway; (S)-tetrahydrodipicolinate from L-aspartate: step 1/4.</text>
</comment>
<evidence type="ECO:0000256" key="30">
    <source>
        <dbReference type="PIRSR" id="PIRSR036497-1"/>
    </source>
</evidence>
<evidence type="ECO:0000256" key="33">
    <source>
        <dbReference type="RuleBase" id="RU004171"/>
    </source>
</evidence>
<dbReference type="Pfam" id="PF00742">
    <property type="entry name" value="Homoserine_dh"/>
    <property type="match status" value="1"/>
</dbReference>
<feature type="domain" description="Homoserine dehydrogenase catalytic" evidence="34">
    <location>
        <begin position="150"/>
        <end position="352"/>
    </location>
</feature>
<sequence>MVNVGIIGVGLVGSELLSQLSTHRSSNVIPKFSVVALKNSSKQLLSSSDYAPLDLSNWKVALQTHGATSDLATFVEYLSSSPTPAVIIDNTSSQEIASQYSLFLRKGLHVVTPNKKAFSGDIEYYKKIVEEAEKNKRSLLHESTVGAGLPVINTLNDLIKTGDKIVKIEGIFSGTLSYIFNEFSSLSGNTKRKFSEIVKVAQENGYTEPDPRDDLNGLDVARKVVILGRIAGFDLDLETLPVENIVPESLRTLPSSSEFMERLPEFDHHFDNLDQTAKNSNQVLRYIGIIDPVNNEKCVKLVSLPVSHPFASLKGSDNIIAFTTQRFPNPLIIQGAGAGAGVTAFGIFSDLLKIYDKVNA</sequence>
<evidence type="ECO:0000256" key="19">
    <source>
        <dbReference type="ARBA" id="ARBA00023002"/>
    </source>
</evidence>
<keyword evidence="23 29" id="KW-0486">Methionine biosynthesis</keyword>
<feature type="domain" description="Aspartate/homoserine dehydrogenase NAD-binding" evidence="35">
    <location>
        <begin position="8"/>
        <end position="142"/>
    </location>
</feature>
<evidence type="ECO:0000256" key="22">
    <source>
        <dbReference type="ARBA" id="ARBA00023154"/>
    </source>
</evidence>
<organism evidence="36 37">
    <name type="scientific">Acaulospora morrowiae</name>
    <dbReference type="NCBI Taxonomy" id="94023"/>
    <lineage>
        <taxon>Eukaryota</taxon>
        <taxon>Fungi</taxon>
        <taxon>Fungi incertae sedis</taxon>
        <taxon>Mucoromycota</taxon>
        <taxon>Glomeromycotina</taxon>
        <taxon>Glomeromycetes</taxon>
        <taxon>Diversisporales</taxon>
        <taxon>Acaulosporaceae</taxon>
        <taxon>Acaulospora</taxon>
    </lineage>
</organism>
<feature type="binding site" evidence="31">
    <location>
        <position position="91"/>
    </location>
    <ligand>
        <name>NADPH</name>
        <dbReference type="ChEBI" id="CHEBI:57783"/>
    </ligand>
</feature>
<dbReference type="InterPro" id="IPR019811">
    <property type="entry name" value="HDH_CS"/>
</dbReference>
<dbReference type="EMBL" id="CAJVPV010002024">
    <property type="protein sequence ID" value="CAG8515770.1"/>
    <property type="molecule type" value="Genomic_DNA"/>
</dbReference>
<dbReference type="GO" id="GO:0004412">
    <property type="term" value="F:homoserine dehydrogenase activity"/>
    <property type="evidence" value="ECO:0007669"/>
    <property type="project" value="UniProtKB-EC"/>
</dbReference>
<dbReference type="FunFam" id="3.30.360.10:FF:000006">
    <property type="entry name" value="Bifunctional aspartokinase/homoserine dehydrogenase"/>
    <property type="match status" value="1"/>
</dbReference>
<dbReference type="OrthoDB" id="67851at2759"/>
<dbReference type="GO" id="GO:0009086">
    <property type="term" value="P:methionine biosynthetic process"/>
    <property type="evidence" value="ECO:0007669"/>
    <property type="project" value="UniProtKB-KW"/>
</dbReference>
<evidence type="ECO:0000256" key="17">
    <source>
        <dbReference type="ARBA" id="ARBA00022840"/>
    </source>
</evidence>
<comment type="similarity">
    <text evidence="9">In the N-terminal section; belongs to the aspartokinase family.</text>
</comment>
<evidence type="ECO:0000256" key="5">
    <source>
        <dbReference type="ARBA" id="ARBA00005062"/>
    </source>
</evidence>
<keyword evidence="22" id="KW-0457">Lysine biosynthesis</keyword>
<comment type="pathway">
    <text evidence="5 32">Amino-acid biosynthesis; L-methionine biosynthesis via de novo pathway; L-homoserine from L-aspartate: step 3/3.</text>
</comment>
<dbReference type="GO" id="GO:0046872">
    <property type="term" value="F:metal ion binding"/>
    <property type="evidence" value="ECO:0007669"/>
    <property type="project" value="UniProtKB-KW"/>
</dbReference>
<comment type="catalytic activity">
    <reaction evidence="26">
        <text>L-aspartate + ATP = 4-phospho-L-aspartate + ADP</text>
        <dbReference type="Rhea" id="RHEA:23776"/>
        <dbReference type="ChEBI" id="CHEBI:29991"/>
        <dbReference type="ChEBI" id="CHEBI:30616"/>
        <dbReference type="ChEBI" id="CHEBI:57535"/>
        <dbReference type="ChEBI" id="CHEBI:456216"/>
        <dbReference type="EC" id="2.7.2.4"/>
    </reaction>
    <physiologicalReaction direction="left-to-right" evidence="26">
        <dbReference type="Rhea" id="RHEA:23777"/>
    </physiologicalReaction>
</comment>
<evidence type="ECO:0000256" key="31">
    <source>
        <dbReference type="PIRSR" id="PIRSR036497-2"/>
    </source>
</evidence>
<comment type="pathway">
    <text evidence="6">Amino-acid biosynthesis; L-threonine biosynthesis; L-threonine from L-aspartate: step 1/5.</text>
</comment>
<evidence type="ECO:0000256" key="23">
    <source>
        <dbReference type="ARBA" id="ARBA00023167"/>
    </source>
</evidence>
<evidence type="ECO:0000256" key="14">
    <source>
        <dbReference type="ARBA" id="ARBA00022723"/>
    </source>
</evidence>
<evidence type="ECO:0000256" key="10">
    <source>
        <dbReference type="ARBA" id="ARBA00013376"/>
    </source>
</evidence>
<comment type="caution">
    <text evidence="36">The sequence shown here is derived from an EMBL/GenBank/DDBJ whole genome shotgun (WGS) entry which is preliminary data.</text>
</comment>
<dbReference type="GO" id="GO:0005524">
    <property type="term" value="F:ATP binding"/>
    <property type="evidence" value="ECO:0007669"/>
    <property type="project" value="UniProtKB-KW"/>
</dbReference>
<keyword evidence="15" id="KW-0547">Nucleotide-binding</keyword>
<evidence type="ECO:0000256" key="28">
    <source>
        <dbReference type="ARBA" id="ARBA00059589"/>
    </source>
</evidence>
<keyword evidence="13 29" id="KW-0791">Threonine biosynthesis</keyword>
<keyword evidence="20" id="KW-0520">NAD</keyword>
<feature type="binding site" evidence="31">
    <location>
        <position position="208"/>
    </location>
    <ligand>
        <name>L-homoserine</name>
        <dbReference type="ChEBI" id="CHEBI:57476"/>
    </ligand>
</feature>
<evidence type="ECO:0000256" key="26">
    <source>
        <dbReference type="ARBA" id="ARBA00048561"/>
    </source>
</evidence>
<dbReference type="GO" id="GO:0009088">
    <property type="term" value="P:threonine biosynthetic process"/>
    <property type="evidence" value="ECO:0007669"/>
    <property type="project" value="UniProtKB-KW"/>
</dbReference>
<comment type="pathway">
    <text evidence="4 32">Amino-acid biosynthesis; L-threonine biosynthesis; L-threonine from L-aspartate: step 3/5.</text>
</comment>
<comment type="cofactor">
    <cofactor evidence="1">
        <name>a metal cation</name>
        <dbReference type="ChEBI" id="CHEBI:25213"/>
    </cofactor>
</comment>
<keyword evidence="37" id="KW-1185">Reference proteome</keyword>
<comment type="similarity">
    <text evidence="8">In the C-terminal section; belongs to the homoserine dehydrogenase family.</text>
</comment>
<evidence type="ECO:0000313" key="36">
    <source>
        <dbReference type="EMBL" id="CAG8515770.1"/>
    </source>
</evidence>
<evidence type="ECO:0000313" key="37">
    <source>
        <dbReference type="Proteomes" id="UP000789342"/>
    </source>
</evidence>
<evidence type="ECO:0000256" key="6">
    <source>
        <dbReference type="ARBA" id="ARBA00005139"/>
    </source>
</evidence>
<dbReference type="Gene3D" id="3.40.50.720">
    <property type="entry name" value="NAD(P)-binding Rossmann-like Domain"/>
    <property type="match status" value="1"/>
</dbReference>
<proteinExistence type="inferred from homology"/>
<dbReference type="PROSITE" id="PS01042">
    <property type="entry name" value="HOMOSER_DHGENASE"/>
    <property type="match status" value="1"/>
</dbReference>
<comment type="catalytic activity">
    <reaction evidence="27">
        <text>L-homoserine + NADP(+) = L-aspartate 4-semialdehyde + NADPH + H(+)</text>
        <dbReference type="Rhea" id="RHEA:15761"/>
        <dbReference type="ChEBI" id="CHEBI:15378"/>
        <dbReference type="ChEBI" id="CHEBI:57476"/>
        <dbReference type="ChEBI" id="CHEBI:57783"/>
        <dbReference type="ChEBI" id="CHEBI:58349"/>
        <dbReference type="ChEBI" id="CHEBI:537519"/>
        <dbReference type="EC" id="1.1.1.3"/>
    </reaction>
    <physiologicalReaction direction="right-to-left" evidence="27">
        <dbReference type="Rhea" id="RHEA:15763"/>
    </physiologicalReaction>
</comment>
<dbReference type="Pfam" id="PF03447">
    <property type="entry name" value="NAD_binding_3"/>
    <property type="match status" value="1"/>
</dbReference>
<keyword evidence="21" id="KW-0915">Sodium</keyword>
<evidence type="ECO:0000259" key="35">
    <source>
        <dbReference type="Pfam" id="PF03447"/>
    </source>
</evidence>
<dbReference type="PANTHER" id="PTHR43070:SF5">
    <property type="entry name" value="HOMOSERINE DEHYDROGENASE"/>
    <property type="match status" value="1"/>
</dbReference>
<evidence type="ECO:0000256" key="12">
    <source>
        <dbReference type="ARBA" id="ARBA00022679"/>
    </source>
</evidence>
<dbReference type="PANTHER" id="PTHR43070">
    <property type="match status" value="1"/>
</dbReference>
<feature type="active site" description="Proton donor" evidence="30">
    <location>
        <position position="223"/>
    </location>
</feature>
<comment type="similarity">
    <text evidence="7 29 33">Belongs to the homoserine dehydrogenase family.</text>
</comment>
<dbReference type="AlphaFoldDB" id="A0A9N9A1I2"/>
<dbReference type="PIRSF" id="PIRSF036497">
    <property type="entry name" value="HDH_short"/>
    <property type="match status" value="1"/>
</dbReference>
<gene>
    <name evidence="36" type="ORF">AMORRO_LOCUS3957</name>
</gene>
<dbReference type="InterPro" id="IPR001342">
    <property type="entry name" value="HDH_cat"/>
</dbReference>
<dbReference type="FunFam" id="3.40.50.720:FF:000083">
    <property type="entry name" value="Bifunctional aspartokinase/homoserine dehydrogenase"/>
    <property type="match status" value="1"/>
</dbReference>
<keyword evidence="14" id="KW-0479">Metal-binding</keyword>
<evidence type="ECO:0000259" key="34">
    <source>
        <dbReference type="Pfam" id="PF00742"/>
    </source>
</evidence>
<evidence type="ECO:0000256" key="8">
    <source>
        <dbReference type="ARBA" id="ARBA00007952"/>
    </source>
</evidence>
<evidence type="ECO:0000256" key="1">
    <source>
        <dbReference type="ARBA" id="ARBA00001920"/>
    </source>
</evidence>
<keyword evidence="12" id="KW-0808">Transferase</keyword>
<comment type="pathway">
    <text evidence="3">Amino-acid biosynthesis; L-methionine biosynthesis via de novo pathway; L-homoserine from L-aspartate: step 1/3.</text>
</comment>
<dbReference type="InterPro" id="IPR022697">
    <property type="entry name" value="HDH_short"/>
</dbReference>
<feature type="binding site" evidence="31">
    <location>
        <begin position="8"/>
        <end position="13"/>
    </location>
    <ligand>
        <name>NADP(+)</name>
        <dbReference type="ChEBI" id="CHEBI:58349"/>
    </ligand>
</feature>
<evidence type="ECO:0000256" key="29">
    <source>
        <dbReference type="PIRNR" id="PIRNR036497"/>
    </source>
</evidence>
<comment type="function">
    <text evidence="28">Catalyzes the conversion of L-aspartate-beta-semialdehyde (L-Asa) to L-homoserine (L-Hse), the third step in the biosynthesis of amino acids that derive from aspartate (the aspartate family of amino acids), including methioinine and threonine, the latter of which is a precursor to isoleucine; production of homoserine leads to a branch-point in the pathway as it can either be O-phosphorylated for processing to threonine, or O-acylated for processing to methionine.</text>
</comment>
<evidence type="ECO:0000256" key="4">
    <source>
        <dbReference type="ARBA" id="ARBA00005056"/>
    </source>
</evidence>
<reference evidence="36" key="1">
    <citation type="submission" date="2021-06" db="EMBL/GenBank/DDBJ databases">
        <authorList>
            <person name="Kallberg Y."/>
            <person name="Tangrot J."/>
            <person name="Rosling A."/>
        </authorList>
    </citation>
    <scope>NUCLEOTIDE SEQUENCE</scope>
    <source>
        <strain evidence="36">CL551</strain>
    </source>
</reference>
<keyword evidence="19 29" id="KW-0560">Oxidoreductase</keyword>
<keyword evidence="11 29" id="KW-0028">Amino-acid biosynthesis</keyword>
<name>A0A9N9A1I2_9GLOM</name>
<keyword evidence="17" id="KW-0067">ATP-binding</keyword>
<keyword evidence="16" id="KW-0418">Kinase</keyword>
<dbReference type="InterPro" id="IPR036291">
    <property type="entry name" value="NAD(P)-bd_dom_sf"/>
</dbReference>
<dbReference type="SUPFAM" id="SSF55347">
    <property type="entry name" value="Glyceraldehyde-3-phosphate dehydrogenase-like, C-terminal domain"/>
    <property type="match status" value="1"/>
</dbReference>
<keyword evidence="24" id="KW-0511">Multifunctional enzyme</keyword>
<dbReference type="GO" id="GO:0009090">
    <property type="term" value="P:homoserine biosynthetic process"/>
    <property type="evidence" value="ECO:0007669"/>
    <property type="project" value="TreeGrafter"/>
</dbReference>
<protein>
    <recommendedName>
        <fullName evidence="10 29">Homoserine dehydrogenase</fullName>
        <shortName evidence="29">HDH</shortName>
        <ecNumber evidence="29 32">1.1.1.3</ecNumber>
    </recommendedName>
</protein>
<dbReference type="GO" id="GO:0004072">
    <property type="term" value="F:aspartate kinase activity"/>
    <property type="evidence" value="ECO:0007669"/>
    <property type="project" value="UniProtKB-EC"/>
</dbReference>
<dbReference type="InterPro" id="IPR005106">
    <property type="entry name" value="Asp/hSer_DH_NAD-bd"/>
</dbReference>
<evidence type="ECO:0000256" key="13">
    <source>
        <dbReference type="ARBA" id="ARBA00022697"/>
    </source>
</evidence>
<evidence type="ECO:0000256" key="3">
    <source>
        <dbReference type="ARBA" id="ARBA00004986"/>
    </source>
</evidence>
<dbReference type="Gene3D" id="3.30.360.10">
    <property type="entry name" value="Dihydrodipicolinate Reductase, domain 2"/>
    <property type="match status" value="1"/>
</dbReference>
<feature type="binding site" evidence="31">
    <location>
        <position position="115"/>
    </location>
    <ligand>
        <name>NADPH</name>
        <dbReference type="ChEBI" id="CHEBI:57783"/>
    </ligand>
</feature>
<comment type="function">
    <text evidence="25">Bifunctional aspartate kinase and homoserine dehydrogenase that catalyzes the first and the third steps toward the synthesis of lysine, methionine and threonine from aspartate.</text>
</comment>
<evidence type="ECO:0000256" key="7">
    <source>
        <dbReference type="ARBA" id="ARBA00006753"/>
    </source>
</evidence>
<evidence type="ECO:0000256" key="11">
    <source>
        <dbReference type="ARBA" id="ARBA00022605"/>
    </source>
</evidence>
<dbReference type="GO" id="GO:0009085">
    <property type="term" value="P:lysine biosynthetic process"/>
    <property type="evidence" value="ECO:0007669"/>
    <property type="project" value="UniProtKB-KW"/>
</dbReference>
<evidence type="ECO:0000256" key="32">
    <source>
        <dbReference type="RuleBase" id="RU000579"/>
    </source>
</evidence>
<evidence type="ECO:0000256" key="20">
    <source>
        <dbReference type="ARBA" id="ARBA00023027"/>
    </source>
</evidence>
<evidence type="ECO:0000256" key="25">
    <source>
        <dbReference type="ARBA" id="ARBA00044938"/>
    </source>
</evidence>
<evidence type="ECO:0000256" key="27">
    <source>
        <dbReference type="ARBA" id="ARBA00048841"/>
    </source>
</evidence>
<dbReference type="GO" id="GO:0050661">
    <property type="term" value="F:NADP binding"/>
    <property type="evidence" value="ECO:0007669"/>
    <property type="project" value="InterPro"/>
</dbReference>
<keyword evidence="18 29" id="KW-0521">NADP</keyword>
<dbReference type="InterPro" id="IPR011147">
    <property type="entry name" value="Bifunc_Aspkin/hSer_DH"/>
</dbReference>
<evidence type="ECO:0000256" key="18">
    <source>
        <dbReference type="ARBA" id="ARBA00022857"/>
    </source>
</evidence>
<evidence type="ECO:0000256" key="2">
    <source>
        <dbReference type="ARBA" id="ARBA00004766"/>
    </source>
</evidence>
<accession>A0A9N9A1I2</accession>
<evidence type="ECO:0000256" key="15">
    <source>
        <dbReference type="ARBA" id="ARBA00022741"/>
    </source>
</evidence>
<evidence type="ECO:0000256" key="21">
    <source>
        <dbReference type="ARBA" id="ARBA00023053"/>
    </source>
</evidence>
<evidence type="ECO:0000256" key="16">
    <source>
        <dbReference type="ARBA" id="ARBA00022777"/>
    </source>
</evidence>
<dbReference type="SUPFAM" id="SSF51735">
    <property type="entry name" value="NAD(P)-binding Rossmann-fold domains"/>
    <property type="match status" value="1"/>
</dbReference>
<evidence type="ECO:0000256" key="24">
    <source>
        <dbReference type="ARBA" id="ARBA00023268"/>
    </source>
</evidence>
<evidence type="ECO:0000256" key="9">
    <source>
        <dbReference type="ARBA" id="ARBA00010046"/>
    </source>
</evidence>
<dbReference type="Proteomes" id="UP000789342">
    <property type="component" value="Unassembled WGS sequence"/>
</dbReference>
<dbReference type="EC" id="1.1.1.3" evidence="29 32"/>